<dbReference type="Pfam" id="PF18470">
    <property type="entry name" value="Cas9_a"/>
    <property type="match status" value="1"/>
</dbReference>
<keyword evidence="8" id="KW-0051">Antiviral defense</keyword>
<dbReference type="InterPro" id="IPR033114">
    <property type="entry name" value="HNH_CAS9"/>
</dbReference>
<dbReference type="Pfam" id="PF01844">
    <property type="entry name" value="HNH"/>
    <property type="match status" value="1"/>
</dbReference>
<dbReference type="PROSITE" id="PS51749">
    <property type="entry name" value="HNH_CAS9"/>
    <property type="match status" value="1"/>
</dbReference>
<dbReference type="Gene3D" id="1.10.30.50">
    <property type="match status" value="1"/>
</dbReference>
<dbReference type="NCBIfam" id="TIGR01865">
    <property type="entry name" value="cas_Csn1"/>
    <property type="match status" value="1"/>
</dbReference>
<evidence type="ECO:0000256" key="2">
    <source>
        <dbReference type="ARBA" id="ARBA00022722"/>
    </source>
</evidence>
<dbReference type="InterPro" id="IPR003615">
    <property type="entry name" value="HNH_nuc"/>
</dbReference>
<dbReference type="GO" id="GO:0003723">
    <property type="term" value="F:RNA binding"/>
    <property type="evidence" value="ECO:0007669"/>
    <property type="project" value="UniProtKB-UniRule"/>
</dbReference>
<dbReference type="EMBL" id="MPDM01000007">
    <property type="protein sequence ID" value="OKL47399.1"/>
    <property type="molecule type" value="Genomic_DNA"/>
</dbReference>
<dbReference type="Pfam" id="PF17894">
    <property type="entry name" value="Cas9_Topo"/>
    <property type="match status" value="1"/>
</dbReference>
<feature type="domain" description="HNH Cas9-type" evidence="13">
    <location>
        <begin position="490"/>
        <end position="652"/>
    </location>
</feature>
<accession>A0A1Q5PL82</accession>
<dbReference type="Pfam" id="PF17893">
    <property type="entry name" value="Cas9_b_hairpin"/>
    <property type="match status" value="1"/>
</dbReference>
<dbReference type="SMART" id="SM00507">
    <property type="entry name" value="HNHc"/>
    <property type="match status" value="1"/>
</dbReference>
<evidence type="ECO:0000313" key="15">
    <source>
        <dbReference type="Proteomes" id="UP000186465"/>
    </source>
</evidence>
<dbReference type="Pfam" id="PF18525">
    <property type="entry name" value="Cas9_C"/>
    <property type="match status" value="1"/>
</dbReference>
<dbReference type="Proteomes" id="UP000186465">
    <property type="component" value="Unassembled WGS sequence"/>
</dbReference>
<dbReference type="GO" id="GO:0004519">
    <property type="term" value="F:endonuclease activity"/>
    <property type="evidence" value="ECO:0007669"/>
    <property type="project" value="UniProtKB-UniRule"/>
</dbReference>
<reference evidence="15" key="1">
    <citation type="submission" date="2016-11" db="EMBL/GenBank/DDBJ databases">
        <title>Actinomyces gypaetusis sp. nov. isolated from Gypaetus barbatus in Qinghai Tibet Plateau China.</title>
        <authorList>
            <person name="Meng X."/>
        </authorList>
    </citation>
    <scope>NUCLEOTIDE SEQUENCE [LARGE SCALE GENOMIC DNA]</scope>
    <source>
        <strain evidence="15">DSM 15383</strain>
    </source>
</reference>
<evidence type="ECO:0000256" key="6">
    <source>
        <dbReference type="ARBA" id="ARBA00022842"/>
    </source>
</evidence>
<evidence type="ECO:0000259" key="13">
    <source>
        <dbReference type="PROSITE" id="PS51749"/>
    </source>
</evidence>
<dbReference type="STRING" id="156892.BM477_06610"/>
<dbReference type="Gene3D" id="3.30.420.10">
    <property type="entry name" value="Ribonuclease H-like superfamily/Ribonuclease H"/>
    <property type="match status" value="2"/>
</dbReference>
<keyword evidence="10" id="KW-0464">Manganese</keyword>
<dbReference type="InterPro" id="IPR041383">
    <property type="entry name" value="RuvC_III"/>
</dbReference>
<dbReference type="GO" id="GO:0003677">
    <property type="term" value="F:DNA binding"/>
    <property type="evidence" value="ECO:0007669"/>
    <property type="project" value="UniProtKB-UniRule"/>
</dbReference>
<dbReference type="Gene3D" id="3.30.70.3520">
    <property type="match status" value="1"/>
</dbReference>
<dbReference type="Pfam" id="PF18541">
    <property type="entry name" value="RuvC_III"/>
    <property type="match status" value="1"/>
</dbReference>
<evidence type="ECO:0000256" key="10">
    <source>
        <dbReference type="ARBA" id="ARBA00023211"/>
    </source>
</evidence>
<evidence type="ECO:0000256" key="12">
    <source>
        <dbReference type="PROSITE-ProRule" id="PRU01085"/>
    </source>
</evidence>
<dbReference type="InterPro" id="IPR041225">
    <property type="entry name" value="Cas9_Topo"/>
</dbReference>
<keyword evidence="2 12" id="KW-0540">Nuclease</keyword>
<comment type="caution">
    <text evidence="14">The sequence shown here is derived from an EMBL/GenBank/DDBJ whole genome shotgun (WGS) entry which is preliminary data.</text>
</comment>
<keyword evidence="4 12" id="KW-0255">Endonuclease</keyword>
<dbReference type="GO" id="GO:0016787">
    <property type="term" value="F:hydrolase activity"/>
    <property type="evidence" value="ECO:0007669"/>
    <property type="project" value="UniProtKB-KW"/>
</dbReference>
<dbReference type="InterPro" id="IPR028629">
    <property type="entry name" value="Cas9"/>
</dbReference>
<evidence type="ECO:0000256" key="11">
    <source>
        <dbReference type="ARBA" id="ARBA00046380"/>
    </source>
</evidence>
<comment type="subunit">
    <text evidence="11">Monomer. Binds crRNA and tracrRNA.</text>
</comment>
<protein>
    <submittedName>
        <fullName evidence="14">CRISPR-associated protein</fullName>
    </submittedName>
</protein>
<keyword evidence="6" id="KW-0460">Magnesium</keyword>
<evidence type="ECO:0000256" key="8">
    <source>
        <dbReference type="ARBA" id="ARBA00023118"/>
    </source>
</evidence>
<evidence type="ECO:0000256" key="7">
    <source>
        <dbReference type="ARBA" id="ARBA00022884"/>
    </source>
</evidence>
<dbReference type="InterPro" id="IPR036397">
    <property type="entry name" value="RNaseH_sf"/>
</dbReference>
<evidence type="ECO:0000256" key="9">
    <source>
        <dbReference type="ARBA" id="ARBA00023125"/>
    </source>
</evidence>
<keyword evidence="15" id="KW-1185">Reference proteome</keyword>
<dbReference type="InterPro" id="IPR040796">
    <property type="entry name" value="Cas9_b_hairpin"/>
</dbReference>
<comment type="cofactor">
    <cofactor evidence="1">
        <name>Mg(2+)</name>
        <dbReference type="ChEBI" id="CHEBI:18420"/>
    </cofactor>
</comment>
<dbReference type="AlphaFoldDB" id="A0A1Q5PL82"/>
<dbReference type="InterPro" id="IPR041217">
    <property type="entry name" value="Cas9_C"/>
</dbReference>
<evidence type="ECO:0000256" key="1">
    <source>
        <dbReference type="ARBA" id="ARBA00001946"/>
    </source>
</evidence>
<sequence length="1076" mass="120371">MAAVELDDNGYPIEILNAVSHIHDSGVDPNHQKRAETRLAVSGVARRTRRMFRRRRARLQKLDKFIARQGWPLNSFEEFPNPQYPWLVRAELASKKITDEAELAEKLSVALRHIARHRGWRNPYIKAESLTQLVGDSDAFVAVRESVKEATGLPIPEGATVGQVIALASNGKHRLRGESGLISARLQQTDHARELKVIFETQGLSDELFREVIKVVFDAESPKGSAAGKVGHDALPGQTKLPRAAKASDAFQRYRIVSVIGNLRLLEAGKRRPLATEERTKVFEYLVSVPSKDKASWDEVAELLGVDRGELQGTAAVTDDGERVSARPPIHETNATMRSVKLKSLAKFWKESDEGVRAAILRALSNSEAVDSTSDYDAQVDEFLMTLSDEDQALLDTVHLPAGRAAYSEDSLRRLTKVMLEQGVDLSEAREIEFGVPGDWKPPAPRVGEPVGNPAVDRVLKTVARWLDGVTARWGEPERVTIEHVRDAFTSKSKSMEIDRNINRRAQRNESLREDIRAARGLDGPVSRADMWRFQSVTRQNGQCAYCGTGITMANSEMDHIVPRAGQGSTNTRDNLLAVCHACNSEKGKIPFAVWAEKTSRPGVSVEEAKMRLKFWERDLGMSAKDFGSFKLSVMRRLQRATFDEEMDARSIESVAWMANELRARIAHKYALQAEGDSAHKVQVFAGAVTAEARKASGIEKQLEFIGGTGKTRLDRRHHAVDAAVVSLMSSFVAQTLGERMNIRFAQQLSGEEPTWKQYQGADYAHQEQWRLWIQKMQELVPLLQEVLDADQVPVTRNLRLRLGNSRVHEDSIRPLVKYRVGEELSSEMIDRASSEALWCALTRDPDYDFKKGLPANPERTIRVNGTIFGPEDEVSFFPVNAACVAVRGGCAELGSSFHHARIYRVPSGKKVAYVMLRVYALDLQRHRDKDLFNVELPPQTMSVRKADPKLRKALAEGTAEYLGWIVVDDELLVDTSKHGSADMSVLTEEYGKVSRWTIEGFFDSGRLRLRPAQLSSEGLSENSPNSIWKLLDRPGWLASVNKLFENSDTRLIRRDSLGNERVETLSGLPVSWSLE</sequence>
<gene>
    <name evidence="14" type="ORF">BM477_06610</name>
</gene>
<keyword evidence="7" id="KW-0694">RNA-binding</keyword>
<evidence type="ECO:0000256" key="4">
    <source>
        <dbReference type="ARBA" id="ARBA00022759"/>
    </source>
</evidence>
<proteinExistence type="predicted"/>
<organism evidence="14 15">
    <name type="scientific">Boudabousia marimammalium</name>
    <dbReference type="NCBI Taxonomy" id="156892"/>
    <lineage>
        <taxon>Bacteria</taxon>
        <taxon>Bacillati</taxon>
        <taxon>Actinomycetota</taxon>
        <taxon>Actinomycetes</taxon>
        <taxon>Actinomycetales</taxon>
        <taxon>Actinomycetaceae</taxon>
        <taxon>Boudabousia</taxon>
    </lineage>
</organism>
<keyword evidence="3" id="KW-0479">Metal-binding</keyword>
<evidence type="ECO:0000313" key="14">
    <source>
        <dbReference type="EMBL" id="OKL47399.1"/>
    </source>
</evidence>
<name>A0A1Q5PL82_9ACTO</name>
<keyword evidence="9 12" id="KW-0238">DNA-binding</keyword>
<evidence type="ECO:0000256" key="5">
    <source>
        <dbReference type="ARBA" id="ARBA00022801"/>
    </source>
</evidence>
<dbReference type="InterPro" id="IPR002711">
    <property type="entry name" value="HNH"/>
</dbReference>
<dbReference type="InterPro" id="IPR040619">
    <property type="entry name" value="Cas9_alpha-helical_lobe"/>
</dbReference>
<evidence type="ECO:0000256" key="3">
    <source>
        <dbReference type="ARBA" id="ARBA00022723"/>
    </source>
</evidence>
<dbReference type="GO" id="GO:0008270">
    <property type="term" value="F:zinc ion binding"/>
    <property type="evidence" value="ECO:0007669"/>
    <property type="project" value="InterPro"/>
</dbReference>
<keyword evidence="5 12" id="KW-0378">Hydrolase</keyword>
<dbReference type="GO" id="GO:0051607">
    <property type="term" value="P:defense response to virus"/>
    <property type="evidence" value="ECO:0007669"/>
    <property type="project" value="UniProtKB-KW"/>
</dbReference>
<dbReference type="OrthoDB" id="9802901at2"/>